<sequence length="108" mass="12324">MDTQTKAKFELRARILKALAHPTRLFIIDELSRQERCVCELTEMIEADTSTVSKHLTVLKNAGIVRDEKRGTMVYYQLRCPCVLSFFDCIEAVVEVNAKEQMKLMGVG</sequence>
<organism evidence="5 6">
    <name type="scientific">candidate division KSB3 bacterium</name>
    <dbReference type="NCBI Taxonomy" id="2044937"/>
    <lineage>
        <taxon>Bacteria</taxon>
        <taxon>candidate division KSB3</taxon>
    </lineage>
</organism>
<dbReference type="Pfam" id="PF01022">
    <property type="entry name" value="HTH_5"/>
    <property type="match status" value="1"/>
</dbReference>
<evidence type="ECO:0000259" key="4">
    <source>
        <dbReference type="PROSITE" id="PS50987"/>
    </source>
</evidence>
<dbReference type="PANTHER" id="PTHR33154:SF18">
    <property type="entry name" value="ARSENICAL RESISTANCE OPERON REPRESSOR"/>
    <property type="match status" value="1"/>
</dbReference>
<evidence type="ECO:0000256" key="2">
    <source>
        <dbReference type="ARBA" id="ARBA00023125"/>
    </source>
</evidence>
<dbReference type="SMART" id="SM00418">
    <property type="entry name" value="HTH_ARSR"/>
    <property type="match status" value="1"/>
</dbReference>
<gene>
    <name evidence="5" type="ORF">GF339_15240</name>
</gene>
<protein>
    <submittedName>
        <fullName evidence="5">Metalloregulator ArsR/SmtB family transcription factor</fullName>
    </submittedName>
</protein>
<dbReference type="GO" id="GO:0003700">
    <property type="term" value="F:DNA-binding transcription factor activity"/>
    <property type="evidence" value="ECO:0007669"/>
    <property type="project" value="InterPro"/>
</dbReference>
<dbReference type="Gene3D" id="1.10.10.10">
    <property type="entry name" value="Winged helix-like DNA-binding domain superfamily/Winged helix DNA-binding domain"/>
    <property type="match status" value="1"/>
</dbReference>
<feature type="domain" description="HTH arsR-type" evidence="4">
    <location>
        <begin position="4"/>
        <end position="98"/>
    </location>
</feature>
<dbReference type="PROSITE" id="PS50987">
    <property type="entry name" value="HTH_ARSR_2"/>
    <property type="match status" value="1"/>
</dbReference>
<dbReference type="InterPro" id="IPR001845">
    <property type="entry name" value="HTH_ArsR_DNA-bd_dom"/>
</dbReference>
<dbReference type="AlphaFoldDB" id="A0A9D5JXJ6"/>
<dbReference type="InterPro" id="IPR036390">
    <property type="entry name" value="WH_DNA-bd_sf"/>
</dbReference>
<keyword evidence="1" id="KW-0805">Transcription regulation</keyword>
<dbReference type="InterPro" id="IPR011991">
    <property type="entry name" value="ArsR-like_HTH"/>
</dbReference>
<dbReference type="NCBIfam" id="NF033788">
    <property type="entry name" value="HTH_metalloreg"/>
    <property type="match status" value="1"/>
</dbReference>
<comment type="caution">
    <text evidence="5">The sequence shown here is derived from an EMBL/GenBank/DDBJ whole genome shotgun (WGS) entry which is preliminary data.</text>
</comment>
<evidence type="ECO:0000256" key="3">
    <source>
        <dbReference type="ARBA" id="ARBA00023163"/>
    </source>
</evidence>
<dbReference type="GO" id="GO:0003677">
    <property type="term" value="F:DNA binding"/>
    <property type="evidence" value="ECO:0007669"/>
    <property type="project" value="UniProtKB-KW"/>
</dbReference>
<dbReference type="InterPro" id="IPR051081">
    <property type="entry name" value="HTH_MetalResp_TranReg"/>
</dbReference>
<dbReference type="SUPFAM" id="SSF46785">
    <property type="entry name" value="Winged helix' DNA-binding domain"/>
    <property type="match status" value="1"/>
</dbReference>
<dbReference type="PANTHER" id="PTHR33154">
    <property type="entry name" value="TRANSCRIPTIONAL REGULATOR, ARSR FAMILY"/>
    <property type="match status" value="1"/>
</dbReference>
<dbReference type="InterPro" id="IPR036388">
    <property type="entry name" value="WH-like_DNA-bd_sf"/>
</dbReference>
<evidence type="ECO:0000313" key="5">
    <source>
        <dbReference type="EMBL" id="MBD3325940.1"/>
    </source>
</evidence>
<dbReference type="CDD" id="cd00090">
    <property type="entry name" value="HTH_ARSR"/>
    <property type="match status" value="1"/>
</dbReference>
<reference evidence="5" key="1">
    <citation type="submission" date="2019-11" db="EMBL/GenBank/DDBJ databases">
        <title>Microbial mats filling the niche in hypersaline microbial mats.</title>
        <authorList>
            <person name="Wong H.L."/>
            <person name="Macleod F.I."/>
            <person name="White R.A. III"/>
            <person name="Burns B.P."/>
        </authorList>
    </citation>
    <scope>NUCLEOTIDE SEQUENCE</scope>
    <source>
        <strain evidence="5">Rbin_158</strain>
    </source>
</reference>
<proteinExistence type="predicted"/>
<dbReference type="PRINTS" id="PR00778">
    <property type="entry name" value="HTHARSR"/>
</dbReference>
<dbReference type="EMBL" id="WJJP01000500">
    <property type="protein sequence ID" value="MBD3325940.1"/>
    <property type="molecule type" value="Genomic_DNA"/>
</dbReference>
<name>A0A9D5JXJ6_9BACT</name>
<accession>A0A9D5JXJ6</accession>
<keyword evidence="2" id="KW-0238">DNA-binding</keyword>
<evidence type="ECO:0000313" key="6">
    <source>
        <dbReference type="Proteomes" id="UP000649604"/>
    </source>
</evidence>
<dbReference type="Proteomes" id="UP000649604">
    <property type="component" value="Unassembled WGS sequence"/>
</dbReference>
<keyword evidence="3" id="KW-0804">Transcription</keyword>
<evidence type="ECO:0000256" key="1">
    <source>
        <dbReference type="ARBA" id="ARBA00023015"/>
    </source>
</evidence>